<protein>
    <submittedName>
        <fullName evidence="2">Uncharacterized protein</fullName>
    </submittedName>
</protein>
<feature type="transmembrane region" description="Helical" evidence="1">
    <location>
        <begin position="6"/>
        <end position="23"/>
    </location>
</feature>
<evidence type="ECO:0000313" key="3">
    <source>
        <dbReference type="Proteomes" id="UP001642900"/>
    </source>
</evidence>
<keyword evidence="1" id="KW-1133">Transmembrane helix</keyword>
<keyword evidence="1" id="KW-0472">Membrane</keyword>
<dbReference type="AlphaFoldDB" id="A0A6G4WBT5"/>
<accession>A0A6G4WBT5</accession>
<gene>
    <name evidence="2" type="ORF">G6N73_10485</name>
</gene>
<reference evidence="2 3" key="1">
    <citation type="submission" date="2020-02" db="EMBL/GenBank/DDBJ databases">
        <title>Genome sequence of strain CCNWXJ40-4.</title>
        <authorList>
            <person name="Gao J."/>
            <person name="Sun J."/>
        </authorList>
    </citation>
    <scope>NUCLEOTIDE SEQUENCE [LARGE SCALE GENOMIC DNA]</scope>
    <source>
        <strain evidence="2 3">CCNWXJ 40-4</strain>
    </source>
</reference>
<sequence length="91" mass="10091">MTLTAEVFYLVLAVLAAAGGIYWRWGGLIGKVRDDLAAHKLHVAEVYATKAGMHEQTAQIMEAIKTVGERIEGVNQRLDRLYEPKPVRRAG</sequence>
<comment type="caution">
    <text evidence="2">The sequence shown here is derived from an EMBL/GenBank/DDBJ whole genome shotgun (WGS) entry which is preliminary data.</text>
</comment>
<keyword evidence="1" id="KW-0812">Transmembrane</keyword>
<dbReference type="RefSeq" id="WP_165027077.1">
    <property type="nucleotide sequence ID" value="NZ_JAAKZF010000010.1"/>
</dbReference>
<evidence type="ECO:0000313" key="2">
    <source>
        <dbReference type="EMBL" id="NGO51600.1"/>
    </source>
</evidence>
<name>A0A6G4WBT5_9HYPH</name>
<proteinExistence type="predicted"/>
<dbReference type="Proteomes" id="UP001642900">
    <property type="component" value="Unassembled WGS sequence"/>
</dbReference>
<organism evidence="2 3">
    <name type="scientific">Allomesorhizobium camelthorni</name>
    <dbReference type="NCBI Taxonomy" id="475069"/>
    <lineage>
        <taxon>Bacteria</taxon>
        <taxon>Pseudomonadati</taxon>
        <taxon>Pseudomonadota</taxon>
        <taxon>Alphaproteobacteria</taxon>
        <taxon>Hyphomicrobiales</taxon>
        <taxon>Phyllobacteriaceae</taxon>
        <taxon>Allomesorhizobium</taxon>
    </lineage>
</organism>
<dbReference type="EMBL" id="JAAKZF010000010">
    <property type="protein sequence ID" value="NGO51600.1"/>
    <property type="molecule type" value="Genomic_DNA"/>
</dbReference>
<evidence type="ECO:0000256" key="1">
    <source>
        <dbReference type="SAM" id="Phobius"/>
    </source>
</evidence>
<keyword evidence="3" id="KW-1185">Reference proteome</keyword>